<evidence type="ECO:0000313" key="2">
    <source>
        <dbReference type="EMBL" id="CAE8697922.1"/>
    </source>
</evidence>
<feature type="region of interest" description="Disordered" evidence="1">
    <location>
        <begin position="78"/>
        <end position="99"/>
    </location>
</feature>
<dbReference type="Proteomes" id="UP000626109">
    <property type="component" value="Unassembled WGS sequence"/>
</dbReference>
<feature type="region of interest" description="Disordered" evidence="1">
    <location>
        <begin position="20"/>
        <end position="61"/>
    </location>
</feature>
<name>A0A813K9Z9_POLGL</name>
<evidence type="ECO:0000313" key="3">
    <source>
        <dbReference type="Proteomes" id="UP000626109"/>
    </source>
</evidence>
<sequence length="168" mass="18374">ATGVTCYIFRRKATGVSDESAALERELDLEKTSARSSERSNLRVSGLEERPALNQAKSGLSDVAMLERDPQFLEWAQDWAKATPTSSPSKVRQAPPLPLGTMDAEAMRALGDEDVPGFLPIESDAMSDEGSVAPAKPKRTDLPALTSVEVDADPNFWEWAREWGSLRL</sequence>
<reference evidence="2" key="1">
    <citation type="submission" date="2021-02" db="EMBL/GenBank/DDBJ databases">
        <authorList>
            <person name="Dougan E. K."/>
            <person name="Rhodes N."/>
            <person name="Thang M."/>
            <person name="Chan C."/>
        </authorList>
    </citation>
    <scope>NUCLEOTIDE SEQUENCE</scope>
</reference>
<gene>
    <name evidence="2" type="ORF">PGLA2088_LOCUS30484</name>
</gene>
<feature type="non-terminal residue" evidence="2">
    <location>
        <position position="168"/>
    </location>
</feature>
<accession>A0A813K9Z9</accession>
<proteinExistence type="predicted"/>
<feature type="non-terminal residue" evidence="2">
    <location>
        <position position="1"/>
    </location>
</feature>
<dbReference type="EMBL" id="CAJNNW010028840">
    <property type="protein sequence ID" value="CAE8697922.1"/>
    <property type="molecule type" value="Genomic_DNA"/>
</dbReference>
<comment type="caution">
    <text evidence="2">The sequence shown here is derived from an EMBL/GenBank/DDBJ whole genome shotgun (WGS) entry which is preliminary data.</text>
</comment>
<organism evidence="2 3">
    <name type="scientific">Polarella glacialis</name>
    <name type="common">Dinoflagellate</name>
    <dbReference type="NCBI Taxonomy" id="89957"/>
    <lineage>
        <taxon>Eukaryota</taxon>
        <taxon>Sar</taxon>
        <taxon>Alveolata</taxon>
        <taxon>Dinophyceae</taxon>
        <taxon>Suessiales</taxon>
        <taxon>Suessiaceae</taxon>
        <taxon>Polarella</taxon>
    </lineage>
</organism>
<feature type="compositionally biased region" description="Basic and acidic residues" evidence="1">
    <location>
        <begin position="22"/>
        <end position="51"/>
    </location>
</feature>
<dbReference type="AlphaFoldDB" id="A0A813K9Z9"/>
<protein>
    <submittedName>
        <fullName evidence="2">Uncharacterized protein</fullName>
    </submittedName>
</protein>
<evidence type="ECO:0000256" key="1">
    <source>
        <dbReference type="SAM" id="MobiDB-lite"/>
    </source>
</evidence>